<dbReference type="Gene3D" id="2.40.50.140">
    <property type="entry name" value="Nucleic acid-binding proteins"/>
    <property type="match status" value="1"/>
</dbReference>
<dbReference type="SUPFAM" id="SSF50249">
    <property type="entry name" value="Nucleic acid-binding proteins"/>
    <property type="match status" value="1"/>
</dbReference>
<evidence type="ECO:0000313" key="9">
    <source>
        <dbReference type="EMBL" id="HJB91230.1"/>
    </source>
</evidence>
<dbReference type="SUPFAM" id="SSF57863">
    <property type="entry name" value="ArfGap/RecO-like zinc finger"/>
    <property type="match status" value="1"/>
</dbReference>
<evidence type="ECO:0000256" key="5">
    <source>
        <dbReference type="ARBA" id="ARBA00023204"/>
    </source>
</evidence>
<evidence type="ECO:0000256" key="2">
    <source>
        <dbReference type="ARBA" id="ARBA00021310"/>
    </source>
</evidence>
<dbReference type="Proteomes" id="UP000886883">
    <property type="component" value="Unassembled WGS sequence"/>
</dbReference>
<dbReference type="PANTHER" id="PTHR33991">
    <property type="entry name" value="DNA REPAIR PROTEIN RECO"/>
    <property type="match status" value="1"/>
</dbReference>
<feature type="domain" description="DNA replication/recombination mediator RecO N-terminal" evidence="8">
    <location>
        <begin position="6"/>
        <end position="67"/>
    </location>
</feature>
<organism evidence="9 10">
    <name type="scientific">Candidatus Eisenbergiella merdigallinarum</name>
    <dbReference type="NCBI Taxonomy" id="2838552"/>
    <lineage>
        <taxon>Bacteria</taxon>
        <taxon>Bacillati</taxon>
        <taxon>Bacillota</taxon>
        <taxon>Clostridia</taxon>
        <taxon>Lachnospirales</taxon>
        <taxon>Lachnospiraceae</taxon>
        <taxon>Eisenbergiella</taxon>
    </lineage>
</organism>
<comment type="similarity">
    <text evidence="1 7">Belongs to the RecO family.</text>
</comment>
<evidence type="ECO:0000256" key="7">
    <source>
        <dbReference type="HAMAP-Rule" id="MF_00201"/>
    </source>
</evidence>
<dbReference type="AlphaFoldDB" id="A0A9D2MSJ9"/>
<dbReference type="InterPro" id="IPR037278">
    <property type="entry name" value="ARFGAP/RecO"/>
</dbReference>
<proteinExistence type="inferred from homology"/>
<comment type="caution">
    <text evidence="9">The sequence shown here is derived from an EMBL/GenBank/DDBJ whole genome shotgun (WGS) entry which is preliminary data.</text>
</comment>
<dbReference type="HAMAP" id="MF_00201">
    <property type="entry name" value="RecO"/>
    <property type="match status" value="1"/>
</dbReference>
<keyword evidence="4 7" id="KW-0233">DNA recombination</keyword>
<accession>A0A9D2MSJ9</accession>
<dbReference type="NCBIfam" id="TIGR00613">
    <property type="entry name" value="reco"/>
    <property type="match status" value="1"/>
</dbReference>
<sequence length="214" mass="24245">MQDCVEVMGLVLKAEPMGEYDKRVVILTRERGKISAFARGARRPNSKFLAAACPFVFGTFRLLEGRNSWYVGEISASNYFEQLRQDFEGACYGMYFLELCDSCTRENNDEKEVLKLLYQSLRALTHGSLDRRLVRAVFEIRLVVANGEFPGLPTGDYESDTLYAIGFIESTPVERLYTFTVSDSVLSQLEKAAAAYRREALPGRFKSLEVLETL</sequence>
<dbReference type="InterPro" id="IPR012340">
    <property type="entry name" value="NA-bd_OB-fold"/>
</dbReference>
<evidence type="ECO:0000256" key="4">
    <source>
        <dbReference type="ARBA" id="ARBA00023172"/>
    </source>
</evidence>
<dbReference type="PANTHER" id="PTHR33991:SF1">
    <property type="entry name" value="DNA REPAIR PROTEIN RECO"/>
    <property type="match status" value="1"/>
</dbReference>
<dbReference type="InterPro" id="IPR003717">
    <property type="entry name" value="RecO"/>
</dbReference>
<evidence type="ECO:0000256" key="1">
    <source>
        <dbReference type="ARBA" id="ARBA00007452"/>
    </source>
</evidence>
<keyword evidence="5 7" id="KW-0234">DNA repair</keyword>
<evidence type="ECO:0000313" key="10">
    <source>
        <dbReference type="Proteomes" id="UP000886883"/>
    </source>
</evidence>
<dbReference type="InterPro" id="IPR022572">
    <property type="entry name" value="DNA_rep/recomb_RecO_N"/>
</dbReference>
<gene>
    <name evidence="7 9" type="primary">recO</name>
    <name evidence="9" type="ORF">H9763_07165</name>
</gene>
<evidence type="ECO:0000256" key="6">
    <source>
        <dbReference type="ARBA" id="ARBA00033409"/>
    </source>
</evidence>
<dbReference type="InterPro" id="IPR042242">
    <property type="entry name" value="RecO_C"/>
</dbReference>
<name>A0A9D2MSJ9_9FIRM</name>
<evidence type="ECO:0000259" key="8">
    <source>
        <dbReference type="Pfam" id="PF11967"/>
    </source>
</evidence>
<dbReference type="EMBL" id="DWXE01000026">
    <property type="protein sequence ID" value="HJB91230.1"/>
    <property type="molecule type" value="Genomic_DNA"/>
</dbReference>
<evidence type="ECO:0000256" key="3">
    <source>
        <dbReference type="ARBA" id="ARBA00022763"/>
    </source>
</evidence>
<comment type="function">
    <text evidence="7">Involved in DNA repair and RecF pathway recombination.</text>
</comment>
<reference evidence="9" key="2">
    <citation type="submission" date="2021-04" db="EMBL/GenBank/DDBJ databases">
        <authorList>
            <person name="Gilroy R."/>
        </authorList>
    </citation>
    <scope>NUCLEOTIDE SEQUENCE</scope>
    <source>
        <strain evidence="9">USAMLcec3-2134</strain>
    </source>
</reference>
<keyword evidence="3 7" id="KW-0227">DNA damage</keyword>
<dbReference type="GO" id="GO:0006310">
    <property type="term" value="P:DNA recombination"/>
    <property type="evidence" value="ECO:0007669"/>
    <property type="project" value="UniProtKB-UniRule"/>
</dbReference>
<dbReference type="Pfam" id="PF02565">
    <property type="entry name" value="RecO_C"/>
    <property type="match status" value="1"/>
</dbReference>
<dbReference type="GO" id="GO:0006302">
    <property type="term" value="P:double-strand break repair"/>
    <property type="evidence" value="ECO:0007669"/>
    <property type="project" value="TreeGrafter"/>
</dbReference>
<dbReference type="Gene3D" id="1.20.1440.120">
    <property type="entry name" value="Recombination protein O, C-terminal domain"/>
    <property type="match status" value="1"/>
</dbReference>
<reference evidence="9" key="1">
    <citation type="journal article" date="2021" name="PeerJ">
        <title>Extensive microbial diversity within the chicken gut microbiome revealed by metagenomics and culture.</title>
        <authorList>
            <person name="Gilroy R."/>
            <person name="Ravi A."/>
            <person name="Getino M."/>
            <person name="Pursley I."/>
            <person name="Horton D.L."/>
            <person name="Alikhan N.F."/>
            <person name="Baker D."/>
            <person name="Gharbi K."/>
            <person name="Hall N."/>
            <person name="Watson M."/>
            <person name="Adriaenssens E.M."/>
            <person name="Foster-Nyarko E."/>
            <person name="Jarju S."/>
            <person name="Secka A."/>
            <person name="Antonio M."/>
            <person name="Oren A."/>
            <person name="Chaudhuri R.R."/>
            <person name="La Ragione R."/>
            <person name="Hildebrand F."/>
            <person name="Pallen M.J."/>
        </authorList>
    </citation>
    <scope>NUCLEOTIDE SEQUENCE</scope>
    <source>
        <strain evidence="9">USAMLcec3-2134</strain>
    </source>
</reference>
<protein>
    <recommendedName>
        <fullName evidence="2 7">DNA repair protein RecO</fullName>
    </recommendedName>
    <alternativeName>
        <fullName evidence="6 7">Recombination protein O</fullName>
    </alternativeName>
</protein>
<dbReference type="GO" id="GO:0043590">
    <property type="term" value="C:bacterial nucleoid"/>
    <property type="evidence" value="ECO:0007669"/>
    <property type="project" value="TreeGrafter"/>
</dbReference>
<dbReference type="Pfam" id="PF11967">
    <property type="entry name" value="RecO_N"/>
    <property type="match status" value="1"/>
</dbReference>